<keyword evidence="2" id="KW-1185">Reference proteome</keyword>
<sequence length="199" mass="22530">MKHVFLIMTVIASSSIYGEVYRLSPLDRGSIGIKCGARTYIGEKGGLFINFAQNGLILLRQNQAPNPQTSNQFHKVDEDQIIPGSLAHAEQIAADCETYLRHRYHVMEQATKQNQNSIRKWDVATYFVETIHEWAPSPKSMRVFKIGSNVIGGEGGYVLKPVDSVVYESLKDNPEMCRYVHKLWWGDTEANPHCQEGLF</sequence>
<accession>A0AAX1F961</accession>
<name>A0AAX1F961_9NEIS</name>
<dbReference type="AlphaFoldDB" id="A0AAX1F961"/>
<gene>
    <name evidence="1" type="ORF">EZJ17_08160</name>
</gene>
<dbReference type="KEGG" id="eex:EZJ17_08160"/>
<dbReference type="EMBL" id="CP038018">
    <property type="protein sequence ID" value="QED92581.1"/>
    <property type="molecule type" value="Genomic_DNA"/>
</dbReference>
<organism evidence="1 2">
    <name type="scientific">Eikenella exigua</name>
    <dbReference type="NCBI Taxonomy" id="2528037"/>
    <lineage>
        <taxon>Bacteria</taxon>
        <taxon>Pseudomonadati</taxon>
        <taxon>Pseudomonadota</taxon>
        <taxon>Betaproteobacteria</taxon>
        <taxon>Neisseriales</taxon>
        <taxon>Neisseriaceae</taxon>
        <taxon>Eikenella</taxon>
    </lineage>
</organism>
<reference evidence="2" key="1">
    <citation type="journal article" date="2019" name="J. Anim. Genet.">
        <title>Description and whole genome sequencing of Eikenella exigua sp. nov., isolated from brain abscess and blood.</title>
        <authorList>
            <person name="Stormo K.A."/>
            <person name="Nygaard R.M."/>
            <person name="Bruvold T.S."/>
            <person name="Dimmen G."/>
            <person name="Lindemann P.C."/>
            <person name="Jordal S."/>
            <person name="Kommedal O."/>
        </authorList>
    </citation>
    <scope>NUCLEOTIDE SEQUENCE [LARGE SCALE GENOMIC DNA]</scope>
    <source>
        <strain evidence="2">PXX</strain>
    </source>
</reference>
<dbReference type="Proteomes" id="UP000326695">
    <property type="component" value="Chromosome"/>
</dbReference>
<evidence type="ECO:0000313" key="1">
    <source>
        <dbReference type="EMBL" id="QED92581.1"/>
    </source>
</evidence>
<evidence type="ECO:0000313" key="2">
    <source>
        <dbReference type="Proteomes" id="UP000326695"/>
    </source>
</evidence>
<proteinExistence type="predicted"/>
<protein>
    <submittedName>
        <fullName evidence="1">Uncharacterized protein</fullName>
    </submittedName>
</protein>
<dbReference type="RefSeq" id="WP_151086394.1">
    <property type="nucleotide sequence ID" value="NZ_CP038018.1"/>
</dbReference>